<dbReference type="SUPFAM" id="SSF69318">
    <property type="entry name" value="Integrin alpha N-terminal domain"/>
    <property type="match status" value="1"/>
</dbReference>
<dbReference type="AlphaFoldDB" id="A0A396S3T5"/>
<dbReference type="Proteomes" id="UP000265692">
    <property type="component" value="Unassembled WGS sequence"/>
</dbReference>
<accession>A0A396S3T5</accession>
<dbReference type="EMBL" id="QWEI01000012">
    <property type="protein sequence ID" value="RHW32734.1"/>
    <property type="molecule type" value="Genomic_DNA"/>
</dbReference>
<evidence type="ECO:0008006" key="3">
    <source>
        <dbReference type="Google" id="ProtNLM"/>
    </source>
</evidence>
<protein>
    <recommendedName>
        <fullName evidence="3">VCBS repeat-containing protein</fullName>
    </recommendedName>
</protein>
<evidence type="ECO:0000313" key="1">
    <source>
        <dbReference type="EMBL" id="RHW32734.1"/>
    </source>
</evidence>
<evidence type="ECO:0000313" key="2">
    <source>
        <dbReference type="Proteomes" id="UP000265692"/>
    </source>
</evidence>
<keyword evidence="2" id="KW-1185">Reference proteome</keyword>
<gene>
    <name evidence="1" type="ORF">D1B33_16325</name>
</gene>
<reference evidence="1 2" key="1">
    <citation type="submission" date="2018-08" db="EMBL/GenBank/DDBJ databases">
        <title>Lysinibacillus sp. YLB-03 draft genome sequence.</title>
        <authorList>
            <person name="Yu L."/>
        </authorList>
    </citation>
    <scope>NUCLEOTIDE SEQUENCE [LARGE SCALE GENOMIC DNA]</scope>
    <source>
        <strain evidence="1 2">YLB-03</strain>
    </source>
</reference>
<dbReference type="RefSeq" id="WP_118877475.1">
    <property type="nucleotide sequence ID" value="NZ_QWEI01000012.1"/>
</dbReference>
<comment type="caution">
    <text evidence="1">The sequence shown here is derived from an EMBL/GenBank/DDBJ whole genome shotgun (WGS) entry which is preliminary data.</text>
</comment>
<dbReference type="OrthoDB" id="1653343at2"/>
<organism evidence="1 2">
    <name type="scientific">Ureibacillus yapensis</name>
    <dbReference type="NCBI Taxonomy" id="2304605"/>
    <lineage>
        <taxon>Bacteria</taxon>
        <taxon>Bacillati</taxon>
        <taxon>Bacillota</taxon>
        <taxon>Bacilli</taxon>
        <taxon>Bacillales</taxon>
        <taxon>Caryophanaceae</taxon>
        <taxon>Ureibacillus</taxon>
    </lineage>
</organism>
<proteinExistence type="predicted"/>
<sequence length="247" mass="27795">MNHFYWNRVSVAPNVSGQSIVASKIGDVTGDGFPDWIFLTGTKQPDSPYITNIQLVVKNGRTLQFQPFPLSENAGYDPKIWLGDLTGNGIKDILITIDSGGSGAILFAYVYSYISNRLMKIFDSIQFNEQHPFEVHYANQYKVTILSRNPAKKYILDIQDKGKDYLNEIYNPDGTLKQPIEGWVDPISALYPIPFARNGQYDLLAMQQIAGRYHADSLGIVENLLAFDGLQFSIVRQMVAIYGEELK</sequence>
<name>A0A396S3T5_9BACL</name>
<dbReference type="InterPro" id="IPR028994">
    <property type="entry name" value="Integrin_alpha_N"/>
</dbReference>